<sequence>ERERRKGKGTHYNISGGRALRARITITYRVGKGRAEPGNREQKKGEQSADKGKTVLKGGKNGGLRKGKQWFRERKTIILSRDTKSLLSLQTEVQLYH</sequence>
<feature type="non-terminal residue" evidence="2">
    <location>
        <position position="1"/>
    </location>
</feature>
<evidence type="ECO:0000256" key="1">
    <source>
        <dbReference type="SAM" id="MobiDB-lite"/>
    </source>
</evidence>
<proteinExistence type="predicted"/>
<gene>
    <name evidence="2" type="ORF">H9807_09560</name>
</gene>
<reference evidence="2" key="1">
    <citation type="journal article" date="2021" name="PeerJ">
        <title>Extensive microbial diversity within the chicken gut microbiome revealed by metagenomics and culture.</title>
        <authorList>
            <person name="Gilroy R."/>
            <person name="Ravi A."/>
            <person name="Getino M."/>
            <person name="Pursley I."/>
            <person name="Horton D.L."/>
            <person name="Alikhan N.F."/>
            <person name="Baker D."/>
            <person name="Gharbi K."/>
            <person name="Hall N."/>
            <person name="Watson M."/>
            <person name="Adriaenssens E.M."/>
            <person name="Foster-Nyarko E."/>
            <person name="Jarju S."/>
            <person name="Secka A."/>
            <person name="Antonio M."/>
            <person name="Oren A."/>
            <person name="Chaudhuri R.R."/>
            <person name="La Ragione R."/>
            <person name="Hildebrand F."/>
            <person name="Pallen M.J."/>
        </authorList>
    </citation>
    <scope>NUCLEOTIDE SEQUENCE</scope>
    <source>
        <strain evidence="2">CHK118-2852</strain>
    </source>
</reference>
<dbReference type="Proteomes" id="UP000824108">
    <property type="component" value="Unassembled WGS sequence"/>
</dbReference>
<evidence type="ECO:0000313" key="3">
    <source>
        <dbReference type="Proteomes" id="UP000824108"/>
    </source>
</evidence>
<evidence type="ECO:0000313" key="2">
    <source>
        <dbReference type="EMBL" id="HIZ92341.1"/>
    </source>
</evidence>
<organism evidence="2 3">
    <name type="scientific">Candidatus Bacteroides merdavium</name>
    <dbReference type="NCBI Taxonomy" id="2838472"/>
    <lineage>
        <taxon>Bacteria</taxon>
        <taxon>Pseudomonadati</taxon>
        <taxon>Bacteroidota</taxon>
        <taxon>Bacteroidia</taxon>
        <taxon>Bacteroidales</taxon>
        <taxon>Bacteroidaceae</taxon>
        <taxon>Bacteroides</taxon>
    </lineage>
</organism>
<protein>
    <submittedName>
        <fullName evidence="2">Uncharacterized protein</fullName>
    </submittedName>
</protein>
<name>A0A9D2H034_9BACE</name>
<accession>A0A9D2H034</accession>
<feature type="compositionally biased region" description="Basic and acidic residues" evidence="1">
    <location>
        <begin position="33"/>
        <end position="53"/>
    </location>
</feature>
<reference evidence="2" key="2">
    <citation type="submission" date="2021-04" db="EMBL/GenBank/DDBJ databases">
        <authorList>
            <person name="Gilroy R."/>
        </authorList>
    </citation>
    <scope>NUCLEOTIDE SEQUENCE</scope>
    <source>
        <strain evidence="2">CHK118-2852</strain>
    </source>
</reference>
<feature type="region of interest" description="Disordered" evidence="1">
    <location>
        <begin position="31"/>
        <end position="67"/>
    </location>
</feature>
<dbReference type="EMBL" id="DXAV01000080">
    <property type="protein sequence ID" value="HIZ92341.1"/>
    <property type="molecule type" value="Genomic_DNA"/>
</dbReference>
<comment type="caution">
    <text evidence="2">The sequence shown here is derived from an EMBL/GenBank/DDBJ whole genome shotgun (WGS) entry which is preliminary data.</text>
</comment>
<dbReference type="AlphaFoldDB" id="A0A9D2H034"/>